<dbReference type="PROSITE" id="PS51257">
    <property type="entry name" value="PROKAR_LIPOPROTEIN"/>
    <property type="match status" value="1"/>
</dbReference>
<evidence type="ECO:0000256" key="3">
    <source>
        <dbReference type="ARBA" id="ARBA00022729"/>
    </source>
</evidence>
<evidence type="ECO:0000313" key="10">
    <source>
        <dbReference type="Proteomes" id="UP000260814"/>
    </source>
</evidence>
<organism evidence="8 10">
    <name type="scientific">Phocaeicola plebeius</name>
    <dbReference type="NCBI Taxonomy" id="310297"/>
    <lineage>
        <taxon>Bacteria</taxon>
        <taxon>Pseudomonadati</taxon>
        <taxon>Bacteroidota</taxon>
        <taxon>Bacteroidia</taxon>
        <taxon>Bacteroidales</taxon>
        <taxon>Bacteroidaceae</taxon>
        <taxon>Phocaeicola</taxon>
    </lineage>
</organism>
<dbReference type="GO" id="GO:0009279">
    <property type="term" value="C:cell outer membrane"/>
    <property type="evidence" value="ECO:0007669"/>
    <property type="project" value="UniProtKB-SubCell"/>
</dbReference>
<evidence type="ECO:0000256" key="5">
    <source>
        <dbReference type="ARBA" id="ARBA00023237"/>
    </source>
</evidence>
<evidence type="ECO:0000313" key="8">
    <source>
        <dbReference type="EMBL" id="RGM91426.1"/>
    </source>
</evidence>
<dbReference type="InterPro" id="IPR012944">
    <property type="entry name" value="SusD_RagB_dom"/>
</dbReference>
<dbReference type="Proteomes" id="UP000284916">
    <property type="component" value="Unassembled WGS sequence"/>
</dbReference>
<keyword evidence="3 6" id="KW-0732">Signal</keyword>
<keyword evidence="5" id="KW-0998">Cell outer membrane</keyword>
<protein>
    <submittedName>
        <fullName evidence="8">RagB/SusD family nutrient uptake outer membrane protein</fullName>
    </submittedName>
</protein>
<comment type="similarity">
    <text evidence="2">Belongs to the SusD family.</text>
</comment>
<dbReference type="AlphaFoldDB" id="A0A3E4Z8T4"/>
<dbReference type="InterPro" id="IPR011990">
    <property type="entry name" value="TPR-like_helical_dom_sf"/>
</dbReference>
<reference evidence="10 11" key="1">
    <citation type="submission" date="2018-08" db="EMBL/GenBank/DDBJ databases">
        <title>A genome reference for cultivated species of the human gut microbiota.</title>
        <authorList>
            <person name="Zou Y."/>
            <person name="Xue W."/>
            <person name="Luo G."/>
        </authorList>
    </citation>
    <scope>NUCLEOTIDE SEQUENCE [LARGE SCALE GENOMIC DNA]</scope>
    <source>
        <strain evidence="9 11">AF39-11</strain>
        <strain evidence="8 10">OM06-2</strain>
    </source>
</reference>
<dbReference type="Pfam" id="PF07980">
    <property type="entry name" value="SusD_RagB"/>
    <property type="match status" value="1"/>
</dbReference>
<gene>
    <name evidence="9" type="ORF">DW035_00440</name>
    <name evidence="8" type="ORF">DXB87_07930</name>
</gene>
<evidence type="ECO:0000256" key="6">
    <source>
        <dbReference type="SAM" id="SignalP"/>
    </source>
</evidence>
<feature type="domain" description="RagB/SusD" evidence="7">
    <location>
        <begin position="365"/>
        <end position="644"/>
    </location>
</feature>
<evidence type="ECO:0000256" key="1">
    <source>
        <dbReference type="ARBA" id="ARBA00004442"/>
    </source>
</evidence>
<dbReference type="Proteomes" id="UP000260814">
    <property type="component" value="Unassembled WGS sequence"/>
</dbReference>
<proteinExistence type="inferred from homology"/>
<dbReference type="RefSeq" id="WP_117701785.1">
    <property type="nucleotide sequence ID" value="NZ_CATZFG010000023.1"/>
</dbReference>
<dbReference type="EMBL" id="QROI01000001">
    <property type="protein sequence ID" value="RHL20133.1"/>
    <property type="molecule type" value="Genomic_DNA"/>
</dbReference>
<dbReference type="SUPFAM" id="SSF48452">
    <property type="entry name" value="TPR-like"/>
    <property type="match status" value="1"/>
</dbReference>
<sequence>MKTLKNIGKIALLSLALCGGTTSCNYLDVVPPEQASLPDATKDPESTLGFLFSCYGGIRNPFDYQTVEAGADEYVLPPLWNTGSQKITWDLNLPTNIADGWSWGSNYRFIGQCLLFLQQLPHARGVTDEQKRAWAAEANFLLAYYHMVTLVAYGPCPITDTYIDQATPESEYNGRMHFDYVKDWICQKFDEVCEDGQLPATRTGDEWGRATSVMAKALKARLLVYAASPLFNGSFPYKDWENTNFETPGYGKELISLKYDRKKWEVAKAACQEAITAAEAAGHKLFSLEDAQSLYQQAGLPLPFVPFKSAEGGTADKDKEFMERVQLMRYVVTTRYKEGNRETIWGLANQGTMIIGSLPHRVIKNNQGTWKSGYSGVSPTLNTVERFYTENGVPIEKDNQFYPQSEWYQSAGVTDRSDIIKLNTRREPRFYAWIAFDGGDMGSRIYGGQPLKLEMRNSELHGYNPSLFNRDNCVTGYLSQKFIEPTFAWTASAEEKQDKPRPLIRMAELYLNLAECYAALDEVPQALAQLNIVRKRAGIRELTTSDVTDDMPIMKWVQNERFVELWGEGHRYYDIRRWMIAPEYMSAGVRRGLNAMSKLDPSFEEFNTPVVISQDFKWTNRMYFLPVFENEVYKNPQLIQAPGY</sequence>
<feature type="chain" id="PRO_5036338024" evidence="6">
    <location>
        <begin position="27"/>
        <end position="644"/>
    </location>
</feature>
<dbReference type="Gene3D" id="1.25.40.390">
    <property type="match status" value="1"/>
</dbReference>
<keyword evidence="4" id="KW-0472">Membrane</keyword>
<accession>A0A3E4Z8T4</accession>
<evidence type="ECO:0000256" key="4">
    <source>
        <dbReference type="ARBA" id="ARBA00023136"/>
    </source>
</evidence>
<dbReference type="EMBL" id="QSTW01000008">
    <property type="protein sequence ID" value="RGM91426.1"/>
    <property type="molecule type" value="Genomic_DNA"/>
</dbReference>
<evidence type="ECO:0000256" key="2">
    <source>
        <dbReference type="ARBA" id="ARBA00006275"/>
    </source>
</evidence>
<feature type="signal peptide" evidence="6">
    <location>
        <begin position="1"/>
        <end position="26"/>
    </location>
</feature>
<comment type="subcellular location">
    <subcellularLocation>
        <location evidence="1">Cell outer membrane</location>
    </subcellularLocation>
</comment>
<evidence type="ECO:0000259" key="7">
    <source>
        <dbReference type="Pfam" id="PF07980"/>
    </source>
</evidence>
<evidence type="ECO:0000313" key="11">
    <source>
        <dbReference type="Proteomes" id="UP000284916"/>
    </source>
</evidence>
<evidence type="ECO:0000313" key="9">
    <source>
        <dbReference type="EMBL" id="RHL20133.1"/>
    </source>
</evidence>
<comment type="caution">
    <text evidence="8">The sequence shown here is derived from an EMBL/GenBank/DDBJ whole genome shotgun (WGS) entry which is preliminary data.</text>
</comment>
<name>A0A3E4Z8T4_9BACT</name>